<evidence type="ECO:0000313" key="1">
    <source>
        <dbReference type="EMBL" id="EMY68565.1"/>
    </source>
</evidence>
<dbReference type="EMBL" id="AOGY02000069">
    <property type="protein sequence ID" value="EMY68565.1"/>
    <property type="molecule type" value="Genomic_DNA"/>
</dbReference>
<dbReference type="Proteomes" id="UP000012227">
    <property type="component" value="Unassembled WGS sequence"/>
</dbReference>
<organism evidence="1 2">
    <name type="scientific">Leptospira vanthielii serovar Holland str. Waz Holland = ATCC 700522</name>
    <dbReference type="NCBI Taxonomy" id="1218591"/>
    <lineage>
        <taxon>Bacteria</taxon>
        <taxon>Pseudomonadati</taxon>
        <taxon>Spirochaetota</taxon>
        <taxon>Spirochaetia</taxon>
        <taxon>Leptospirales</taxon>
        <taxon>Leptospiraceae</taxon>
        <taxon>Leptospira</taxon>
    </lineage>
</organism>
<gene>
    <name evidence="1" type="ORF">LEP1GSC199_1420</name>
</gene>
<dbReference type="STRING" id="1218591.LEP1GSC199_1420"/>
<comment type="caution">
    <text evidence="1">The sequence shown here is derived from an EMBL/GenBank/DDBJ whole genome shotgun (WGS) entry which is preliminary data.</text>
</comment>
<protein>
    <submittedName>
        <fullName evidence="1">Uncharacterized protein</fullName>
    </submittedName>
</protein>
<proteinExistence type="predicted"/>
<dbReference type="AlphaFoldDB" id="N1W541"/>
<sequence>MVGDLDFKNWQGHTERISAKFSFSYGKKTLYKYLRFV</sequence>
<accession>N1W541</accession>
<name>N1W541_9LEPT</name>
<reference evidence="1 2" key="1">
    <citation type="submission" date="2013-03" db="EMBL/GenBank/DDBJ databases">
        <authorList>
            <person name="Harkins D.M."/>
            <person name="Durkin A.S."/>
            <person name="Brinkac L.M."/>
            <person name="Haft D.H."/>
            <person name="Selengut J.D."/>
            <person name="Sanka R."/>
            <person name="DePew J."/>
            <person name="Purushe J."/>
            <person name="Galloway R.L."/>
            <person name="Vinetz J.M."/>
            <person name="Sutton G.G."/>
            <person name="Nierman W.C."/>
            <person name="Fouts D.E."/>
        </authorList>
    </citation>
    <scope>NUCLEOTIDE SEQUENCE [LARGE SCALE GENOMIC DNA]</scope>
    <source>
        <strain evidence="1 2">Waz Holland</strain>
    </source>
</reference>
<evidence type="ECO:0000313" key="2">
    <source>
        <dbReference type="Proteomes" id="UP000012227"/>
    </source>
</evidence>